<feature type="transmembrane region" description="Helical" evidence="2">
    <location>
        <begin position="103"/>
        <end position="120"/>
    </location>
</feature>
<gene>
    <name evidence="4" type="primary">LOC103698140</name>
</gene>
<feature type="region of interest" description="Disordered" evidence="1">
    <location>
        <begin position="469"/>
        <end position="521"/>
    </location>
</feature>
<evidence type="ECO:0000256" key="2">
    <source>
        <dbReference type="SAM" id="Phobius"/>
    </source>
</evidence>
<proteinExistence type="predicted"/>
<evidence type="ECO:0000313" key="4">
    <source>
        <dbReference type="RefSeq" id="XP_008778355.3"/>
    </source>
</evidence>
<dbReference type="Proteomes" id="UP000228380">
    <property type="component" value="Chromosome 18"/>
</dbReference>
<accession>A0A8B7BJC4</accession>
<protein>
    <submittedName>
        <fullName evidence="4">Uncharacterized protein LOC103698140</fullName>
    </submittedName>
</protein>
<feature type="transmembrane region" description="Helical" evidence="2">
    <location>
        <begin position="127"/>
        <end position="148"/>
    </location>
</feature>
<evidence type="ECO:0000313" key="3">
    <source>
        <dbReference type="Proteomes" id="UP000228380"/>
    </source>
</evidence>
<name>A0A8B7BJC4_PHODC</name>
<reference evidence="4" key="2">
    <citation type="submission" date="2025-08" db="UniProtKB">
        <authorList>
            <consortium name="RefSeq"/>
        </authorList>
    </citation>
    <scope>IDENTIFICATION</scope>
    <source>
        <tissue evidence="4">Young leaves</tissue>
    </source>
</reference>
<dbReference type="PANTHER" id="PTHR36888:SF2">
    <property type="entry name" value="TETRATRICOPEPTIDE REPEAT (TPR)-LIKE SUPERFAMILY PROTEIN"/>
    <property type="match status" value="1"/>
</dbReference>
<organism evidence="3 4">
    <name type="scientific">Phoenix dactylifera</name>
    <name type="common">Date palm</name>
    <dbReference type="NCBI Taxonomy" id="42345"/>
    <lineage>
        <taxon>Eukaryota</taxon>
        <taxon>Viridiplantae</taxon>
        <taxon>Streptophyta</taxon>
        <taxon>Embryophyta</taxon>
        <taxon>Tracheophyta</taxon>
        <taxon>Spermatophyta</taxon>
        <taxon>Magnoliopsida</taxon>
        <taxon>Liliopsida</taxon>
        <taxon>Arecaceae</taxon>
        <taxon>Coryphoideae</taxon>
        <taxon>Phoeniceae</taxon>
        <taxon>Phoenix</taxon>
    </lineage>
</organism>
<dbReference type="GeneID" id="103698140"/>
<dbReference type="RefSeq" id="XP_008778355.3">
    <property type="nucleotide sequence ID" value="XM_008780133.3"/>
</dbReference>
<dbReference type="SUPFAM" id="SSF48452">
    <property type="entry name" value="TPR-like"/>
    <property type="match status" value="1"/>
</dbReference>
<dbReference type="OrthoDB" id="552664at2759"/>
<dbReference type="Gene3D" id="1.25.40.10">
    <property type="entry name" value="Tetratricopeptide repeat domain"/>
    <property type="match status" value="1"/>
</dbReference>
<feature type="compositionally biased region" description="Basic and acidic residues" evidence="1">
    <location>
        <begin position="485"/>
        <end position="495"/>
    </location>
</feature>
<dbReference type="AlphaFoldDB" id="A0A8B7BJC4"/>
<dbReference type="InterPro" id="IPR011990">
    <property type="entry name" value="TPR-like_helical_dom_sf"/>
</dbReference>
<sequence>MEILISHNSLVPLSVPLLSRPLNPLRFNPSSPRNPTFFSLRSWNRRRRRLIATCRSLSASSDVVSSNYGGWDDLELLGGSNRSGELDPLRSFLVSLGIDDRKYAFLFVLGFLSALVVSRVRVSSMAVLPVSVVVFVVGFSAGVAQSIMANGSIGNVGRNGVDFRVSDEKMMDLGAVFDELEVKMSDLENELEGGIGSNQLKRSKIKSFLDNIEHIRATIGRGQKTMEALSAGDVVDGHMAFDREGGRKLNQKSIRKRKELGSIALDLVQYFGSLFQENIIGMTPPKGKDPTTIKGELKEQVASPVEDHTIPNAVRASKTNEKGSNILPSKSLDNCKVEGSEALFGSTEGNGAEKARNVEMVTDHSEAVQIGEKPSHCRDGRYNNHLLSYDEEVNNLNASLHFASKQGSYQKMIFSHNYGRITQNDMQNSADHHTSHRTTKSMDFFTESETSSLLKQTFEMRDKLYSNSLGGSSNKVKVEQTGPHGSKEADVKFEDQSVQQSVHGDGMEEGHTSSSSMLSGDDEFNQNVKEASELLKRAREYMMNQADEERADAVLYKSARLLSTAVALRPVSLLAVGQLGNTYLLHGELKLKISRELRTLLSRSDTILSGKGRGFWFKKVETRILSRENVATALTDVCEECEELLVEAGRKYRMALSIDGNDVRSLYNWGLALSFRAQLIAEIGPDAAFDADKVYMAAIDKFDAMMSRSNAYAPNALYRWGMALQNRSHLRPHNSKERMKLLQQAKSLFEDVLRVESNNKLVREALSSCISELKYNRQW</sequence>
<evidence type="ECO:0000256" key="1">
    <source>
        <dbReference type="SAM" id="MobiDB-lite"/>
    </source>
</evidence>
<keyword evidence="2" id="KW-0812">Transmembrane</keyword>
<keyword evidence="3" id="KW-1185">Reference proteome</keyword>
<dbReference type="KEGG" id="pda:103698140"/>
<reference evidence="3" key="1">
    <citation type="journal article" date="2019" name="Nat. Commun.">
        <title>Genome-wide association mapping of date palm fruit traits.</title>
        <authorList>
            <person name="Hazzouri K.M."/>
            <person name="Gros-Balthazard M."/>
            <person name="Flowers J.M."/>
            <person name="Copetti D."/>
            <person name="Lemansour A."/>
            <person name="Lebrun M."/>
            <person name="Masmoudi K."/>
            <person name="Ferrand S."/>
            <person name="Dhar M.I."/>
            <person name="Fresquez Z.A."/>
            <person name="Rosas U."/>
            <person name="Zhang J."/>
            <person name="Talag J."/>
            <person name="Lee S."/>
            <person name="Kudrna D."/>
            <person name="Powell R.F."/>
            <person name="Leitch I.J."/>
            <person name="Krueger R.R."/>
            <person name="Wing R.A."/>
            <person name="Amiri K.M.A."/>
            <person name="Purugganan M.D."/>
        </authorList>
    </citation>
    <scope>NUCLEOTIDE SEQUENCE [LARGE SCALE GENOMIC DNA]</scope>
    <source>
        <strain evidence="3">cv. Khalas</strain>
    </source>
</reference>
<dbReference type="PANTHER" id="PTHR36888">
    <property type="entry name" value="TETRATRICOPEPTIDE-LIKE HELICAL DOMAIN-CONTAINING PROTEIN-RELATED"/>
    <property type="match status" value="1"/>
</dbReference>
<keyword evidence="2" id="KW-1133">Transmembrane helix</keyword>
<keyword evidence="2" id="KW-0472">Membrane</keyword>